<name>A0ABS0SHA2_9HYPH</name>
<protein>
    <recommendedName>
        <fullName evidence="4">Lipoprotein</fullName>
    </recommendedName>
</protein>
<dbReference type="RefSeq" id="WP_198478210.1">
    <property type="nucleotide sequence ID" value="NZ_JADGMQ010000020.1"/>
</dbReference>
<accession>A0ABS0SHA2</accession>
<evidence type="ECO:0000313" key="3">
    <source>
        <dbReference type="Proteomes" id="UP000601789"/>
    </source>
</evidence>
<feature type="signal peptide" evidence="1">
    <location>
        <begin position="1"/>
        <end position="20"/>
    </location>
</feature>
<evidence type="ECO:0008006" key="4">
    <source>
        <dbReference type="Google" id="ProtNLM"/>
    </source>
</evidence>
<comment type="caution">
    <text evidence="2">The sequence shown here is derived from an EMBL/GenBank/DDBJ whole genome shotgun (WGS) entry which is preliminary data.</text>
</comment>
<dbReference type="EMBL" id="JADGMQ010000020">
    <property type="protein sequence ID" value="MBI1622678.1"/>
    <property type="molecule type" value="Genomic_DNA"/>
</dbReference>
<evidence type="ECO:0000256" key="1">
    <source>
        <dbReference type="SAM" id="SignalP"/>
    </source>
</evidence>
<keyword evidence="3" id="KW-1185">Reference proteome</keyword>
<reference evidence="2 3" key="1">
    <citation type="submission" date="2020-10" db="EMBL/GenBank/DDBJ databases">
        <title>Aquamicrobium zhengzhouensis sp. nov., a exopolysaccharide producing bacterium isolated from farmland soil.</title>
        <authorList>
            <person name="Wang X."/>
        </authorList>
    </citation>
    <scope>NUCLEOTIDE SEQUENCE [LARGE SCALE GENOMIC DNA]</scope>
    <source>
        <strain evidence="3">cd-1</strain>
    </source>
</reference>
<feature type="chain" id="PRO_5045755344" description="Lipoprotein" evidence="1">
    <location>
        <begin position="21"/>
        <end position="86"/>
    </location>
</feature>
<keyword evidence="1" id="KW-0732">Signal</keyword>
<dbReference type="PROSITE" id="PS51257">
    <property type="entry name" value="PROKAR_LIPOPROTEIN"/>
    <property type="match status" value="1"/>
</dbReference>
<sequence>MFRKLIAPALLVFLAGCVTAEEQRAMDEETCRSYGFSKRNDAMAECLLRLELDRRAERRASYASLEYSRPWVVYQPVPVPVRWDRK</sequence>
<gene>
    <name evidence="2" type="ORF">IOD40_18640</name>
</gene>
<organism evidence="2 3">
    <name type="scientific">Aquamicrobium zhengzhouense</name>
    <dbReference type="NCBI Taxonomy" id="2781738"/>
    <lineage>
        <taxon>Bacteria</taxon>
        <taxon>Pseudomonadati</taxon>
        <taxon>Pseudomonadota</taxon>
        <taxon>Alphaproteobacteria</taxon>
        <taxon>Hyphomicrobiales</taxon>
        <taxon>Phyllobacteriaceae</taxon>
        <taxon>Aquamicrobium</taxon>
    </lineage>
</organism>
<dbReference type="Proteomes" id="UP000601789">
    <property type="component" value="Unassembled WGS sequence"/>
</dbReference>
<evidence type="ECO:0000313" key="2">
    <source>
        <dbReference type="EMBL" id="MBI1622678.1"/>
    </source>
</evidence>
<proteinExistence type="predicted"/>